<sequence>MIVSDAIHAHSRRDKAPMTDAPVASKVQDALESSWANPRSVRQRLPEREAYVTVHALKNFMTTMTDTILQHLTEQVKKTIEVVSSIRSLPAFDYVPTAECEPSHMHALIDNEVREIVRPERIGRSHKRNDDRSTRGRHPAGHPSTTGPPGGLRGTRELCGCIHTLCNLLLAHGLGHPMLRKPQPITATPKPHNAQKYYEFYEQNGHTTVECRELKKAIRR</sequence>
<protein>
    <submittedName>
        <fullName evidence="2">Uncharacterized protein</fullName>
    </submittedName>
</protein>
<organism evidence="2 3">
    <name type="scientific">Carnegiea gigantea</name>
    <dbReference type="NCBI Taxonomy" id="171969"/>
    <lineage>
        <taxon>Eukaryota</taxon>
        <taxon>Viridiplantae</taxon>
        <taxon>Streptophyta</taxon>
        <taxon>Embryophyta</taxon>
        <taxon>Tracheophyta</taxon>
        <taxon>Spermatophyta</taxon>
        <taxon>Magnoliopsida</taxon>
        <taxon>eudicotyledons</taxon>
        <taxon>Gunneridae</taxon>
        <taxon>Pentapetalae</taxon>
        <taxon>Caryophyllales</taxon>
        <taxon>Cactineae</taxon>
        <taxon>Cactaceae</taxon>
        <taxon>Cactoideae</taxon>
        <taxon>Echinocereeae</taxon>
        <taxon>Carnegiea</taxon>
    </lineage>
</organism>
<keyword evidence="3" id="KW-1185">Reference proteome</keyword>
<name>A0A9Q1KX84_9CARY</name>
<dbReference type="OrthoDB" id="1752268at2759"/>
<reference evidence="2" key="1">
    <citation type="submission" date="2022-04" db="EMBL/GenBank/DDBJ databases">
        <title>Carnegiea gigantea Genome sequencing and assembly v2.</title>
        <authorList>
            <person name="Copetti D."/>
            <person name="Sanderson M.J."/>
            <person name="Burquez A."/>
            <person name="Wojciechowski M.F."/>
        </authorList>
    </citation>
    <scope>NUCLEOTIDE SEQUENCE</scope>
    <source>
        <strain evidence="2">SGP5-SGP5p</strain>
        <tissue evidence="2">Aerial part</tissue>
    </source>
</reference>
<evidence type="ECO:0000313" key="3">
    <source>
        <dbReference type="Proteomes" id="UP001153076"/>
    </source>
</evidence>
<proteinExistence type="predicted"/>
<dbReference type="EMBL" id="JAKOGI010000013">
    <property type="protein sequence ID" value="KAJ8450745.1"/>
    <property type="molecule type" value="Genomic_DNA"/>
</dbReference>
<comment type="caution">
    <text evidence="2">The sequence shown here is derived from an EMBL/GenBank/DDBJ whole genome shotgun (WGS) entry which is preliminary data.</text>
</comment>
<gene>
    <name evidence="2" type="ORF">Cgig2_021217</name>
</gene>
<evidence type="ECO:0000256" key="1">
    <source>
        <dbReference type="SAM" id="MobiDB-lite"/>
    </source>
</evidence>
<dbReference type="Proteomes" id="UP001153076">
    <property type="component" value="Unassembled WGS sequence"/>
</dbReference>
<dbReference type="AlphaFoldDB" id="A0A9Q1KX84"/>
<feature type="region of interest" description="Disordered" evidence="1">
    <location>
        <begin position="118"/>
        <end position="152"/>
    </location>
</feature>
<evidence type="ECO:0000313" key="2">
    <source>
        <dbReference type="EMBL" id="KAJ8450745.1"/>
    </source>
</evidence>
<accession>A0A9Q1KX84</accession>
<feature type="compositionally biased region" description="Basic and acidic residues" evidence="1">
    <location>
        <begin position="118"/>
        <end position="134"/>
    </location>
</feature>
<feature type="region of interest" description="Disordered" evidence="1">
    <location>
        <begin position="1"/>
        <end position="20"/>
    </location>
</feature>